<feature type="domain" description="Chalcone/stilbene synthase N-terminal" evidence="5">
    <location>
        <begin position="8"/>
        <end position="203"/>
    </location>
</feature>
<comment type="similarity">
    <text evidence="1">Belongs to the thiolase-like superfamily. Chalcone/stilbene synthases family.</text>
</comment>
<comment type="caution">
    <text evidence="7">The sequence shown here is derived from an EMBL/GenBank/DDBJ whole genome shotgun (WGS) entry which is preliminary data.</text>
</comment>
<dbReference type="Pfam" id="PF02797">
    <property type="entry name" value="Chal_sti_synt_C"/>
    <property type="match status" value="1"/>
</dbReference>
<gene>
    <name evidence="7" type="ORF">D7D48_01275</name>
</gene>
<dbReference type="InterPro" id="IPR016039">
    <property type="entry name" value="Thiolase-like"/>
</dbReference>
<evidence type="ECO:0000256" key="3">
    <source>
        <dbReference type="ARBA" id="ARBA00023315"/>
    </source>
</evidence>
<dbReference type="RefSeq" id="WP_125229573.1">
    <property type="nucleotide sequence ID" value="NZ_RWJI01000001.1"/>
</dbReference>
<evidence type="ECO:0000259" key="5">
    <source>
        <dbReference type="Pfam" id="PF00195"/>
    </source>
</evidence>
<evidence type="ECO:0000256" key="4">
    <source>
        <dbReference type="PIRSR" id="PIRSR000451-1"/>
    </source>
</evidence>
<keyword evidence="8" id="KW-1185">Reference proteome</keyword>
<dbReference type="PANTHER" id="PTHR11877:SF99">
    <property type="entry name" value="1,3,6,8-TETRAHYDROXYNAPHTHALENE SYNTHASE"/>
    <property type="match status" value="1"/>
</dbReference>
<name>A0A426RRF0_9SPHN</name>
<feature type="active site" description="Acyl-thioester intermediate" evidence="4">
    <location>
        <position position="141"/>
    </location>
</feature>
<evidence type="ECO:0000313" key="8">
    <source>
        <dbReference type="Proteomes" id="UP000268553"/>
    </source>
</evidence>
<evidence type="ECO:0000313" key="7">
    <source>
        <dbReference type="EMBL" id="RRQ51559.1"/>
    </source>
</evidence>
<reference evidence="7 8" key="1">
    <citation type="submission" date="2018-12" db="EMBL/GenBank/DDBJ databases">
        <authorList>
            <person name="Kim S.-J."/>
            <person name="Jung G.-Y."/>
        </authorList>
    </citation>
    <scope>NUCLEOTIDE SEQUENCE [LARGE SCALE GENOMIC DNA]</scope>
    <source>
        <strain evidence="7 8">03SU3-P</strain>
    </source>
</reference>
<accession>A0A426RRF0</accession>
<dbReference type="SUPFAM" id="SSF53901">
    <property type="entry name" value="Thiolase-like"/>
    <property type="match status" value="2"/>
</dbReference>
<dbReference type="PIRSF" id="PIRSF000451">
    <property type="entry name" value="PKS_III"/>
    <property type="match status" value="1"/>
</dbReference>
<proteinExistence type="inferred from homology"/>
<keyword evidence="2" id="KW-0808">Transferase</keyword>
<dbReference type="InterPro" id="IPR001099">
    <property type="entry name" value="Chalcone/stilbene_synt_N"/>
</dbReference>
<dbReference type="Proteomes" id="UP000268553">
    <property type="component" value="Unassembled WGS sequence"/>
</dbReference>
<dbReference type="EMBL" id="RWJI01000001">
    <property type="protein sequence ID" value="RRQ51559.1"/>
    <property type="molecule type" value="Genomic_DNA"/>
</dbReference>
<evidence type="ECO:0000259" key="6">
    <source>
        <dbReference type="Pfam" id="PF02797"/>
    </source>
</evidence>
<evidence type="ECO:0000256" key="1">
    <source>
        <dbReference type="ARBA" id="ARBA00005531"/>
    </source>
</evidence>
<feature type="domain" description="Chalcone/stilbene synthase C-terminal" evidence="6">
    <location>
        <begin position="213"/>
        <end position="316"/>
    </location>
</feature>
<dbReference type="InterPro" id="IPR011141">
    <property type="entry name" value="Polyketide_synthase_type-III"/>
</dbReference>
<dbReference type="AlphaFoldDB" id="A0A426RRF0"/>
<dbReference type="InterPro" id="IPR012328">
    <property type="entry name" value="Chalcone/stilbene_synt_C"/>
</dbReference>
<dbReference type="GO" id="GO:0030639">
    <property type="term" value="P:polyketide biosynthetic process"/>
    <property type="evidence" value="ECO:0007669"/>
    <property type="project" value="TreeGrafter"/>
</dbReference>
<dbReference type="OrthoDB" id="9786288at2"/>
<keyword evidence="3" id="KW-0012">Acyltransferase</keyword>
<protein>
    <submittedName>
        <fullName evidence="7">Type III polyketide synthase</fullName>
    </submittedName>
</protein>
<evidence type="ECO:0000256" key="2">
    <source>
        <dbReference type="ARBA" id="ARBA00022679"/>
    </source>
</evidence>
<dbReference type="Gene3D" id="3.40.47.10">
    <property type="match status" value="2"/>
</dbReference>
<dbReference type="PANTHER" id="PTHR11877">
    <property type="entry name" value="HYDROXYMETHYLGLUTARYL-COA SYNTHASE"/>
    <property type="match status" value="1"/>
</dbReference>
<dbReference type="Pfam" id="PF00195">
    <property type="entry name" value="Chal_sti_synt_N"/>
    <property type="match status" value="1"/>
</dbReference>
<organism evidence="7 8">
    <name type="scientific">Sphingorhabdus wooponensis</name>
    <dbReference type="NCBI Taxonomy" id="940136"/>
    <lineage>
        <taxon>Bacteria</taxon>
        <taxon>Pseudomonadati</taxon>
        <taxon>Pseudomonadota</taxon>
        <taxon>Alphaproteobacteria</taxon>
        <taxon>Sphingomonadales</taxon>
        <taxon>Sphingomonadaceae</taxon>
        <taxon>Sphingorhabdus</taxon>
    </lineage>
</organism>
<dbReference type="GO" id="GO:0016747">
    <property type="term" value="F:acyltransferase activity, transferring groups other than amino-acyl groups"/>
    <property type="evidence" value="ECO:0007669"/>
    <property type="project" value="InterPro"/>
</dbReference>
<sequence>MPQILPKLMSLGTAVPQHRITQADVLAILAQAKGQALPPRMAEILGNTGISQRHIAMPPEYYFDARSWAKRAGVYEVVAAQIFEAAAMQALARANLQAADIGQIVFVSTTGTMTPSLPSRMIAKMGFAPNTRCVPLFGYGCAGGVIGLGVAADLFLACPDKPVLLVSLELCSLAYDHARMDKKDMVALALFADGCAAAVIGAGAGPQLGAFASHVWPDTLDMMGWQIGDTGFDLVLARDIPVFVNSHFAPVCDAFLAQQGLTKVGMAEPACHPGGGRVVDALSDYLGHNLSATRSILRDHGNMSSPTVLFVLESLLSAGSISKPTLLTALGPGFVGAMGVLTP</sequence>